<dbReference type="EMBL" id="BTRK01000006">
    <property type="protein sequence ID" value="GMR59247.1"/>
    <property type="molecule type" value="Genomic_DNA"/>
</dbReference>
<feature type="chain" id="PRO_5042868021" evidence="1">
    <location>
        <begin position="16"/>
        <end position="167"/>
    </location>
</feature>
<comment type="caution">
    <text evidence="2">The sequence shown here is derived from an EMBL/GenBank/DDBJ whole genome shotgun (WGS) entry which is preliminary data.</text>
</comment>
<accession>A0AAN5IAV0</accession>
<evidence type="ECO:0000256" key="1">
    <source>
        <dbReference type="SAM" id="SignalP"/>
    </source>
</evidence>
<dbReference type="AlphaFoldDB" id="A0AAN5IAV0"/>
<evidence type="ECO:0000313" key="3">
    <source>
        <dbReference type="Proteomes" id="UP001328107"/>
    </source>
</evidence>
<feature type="non-terminal residue" evidence="2">
    <location>
        <position position="167"/>
    </location>
</feature>
<organism evidence="2 3">
    <name type="scientific">Pristionchus mayeri</name>
    <dbReference type="NCBI Taxonomy" id="1317129"/>
    <lineage>
        <taxon>Eukaryota</taxon>
        <taxon>Metazoa</taxon>
        <taxon>Ecdysozoa</taxon>
        <taxon>Nematoda</taxon>
        <taxon>Chromadorea</taxon>
        <taxon>Rhabditida</taxon>
        <taxon>Rhabditina</taxon>
        <taxon>Diplogasteromorpha</taxon>
        <taxon>Diplogasteroidea</taxon>
        <taxon>Neodiplogasteridae</taxon>
        <taxon>Pristionchus</taxon>
    </lineage>
</organism>
<evidence type="ECO:0000313" key="2">
    <source>
        <dbReference type="EMBL" id="GMR59247.1"/>
    </source>
</evidence>
<keyword evidence="3" id="KW-1185">Reference proteome</keyword>
<protein>
    <submittedName>
        <fullName evidence="2">Uncharacterized protein</fullName>
    </submittedName>
</protein>
<feature type="non-terminal residue" evidence="2">
    <location>
        <position position="1"/>
    </location>
</feature>
<sequence>ILLLISFILPSIVISAPSEREEKRLEMKDYIIFRFAMEECQVPSECHERVLTSLRERTPPYCDTGRNDLLPCLKREIHSHRGSSSLPLDLDPICCSFPSAGPLCPEVCKSSLRSISMTPLQIHDNIVSHCSSLSFSGDSLISECIQVARHLHSRKEKDCGRERQKDE</sequence>
<gene>
    <name evidence="2" type="ORF">PMAYCL1PPCAC_29442</name>
</gene>
<feature type="signal peptide" evidence="1">
    <location>
        <begin position="1"/>
        <end position="15"/>
    </location>
</feature>
<reference evidence="3" key="1">
    <citation type="submission" date="2022-10" db="EMBL/GenBank/DDBJ databases">
        <title>Genome assembly of Pristionchus species.</title>
        <authorList>
            <person name="Yoshida K."/>
            <person name="Sommer R.J."/>
        </authorList>
    </citation>
    <scope>NUCLEOTIDE SEQUENCE [LARGE SCALE GENOMIC DNA]</scope>
    <source>
        <strain evidence="3">RS5460</strain>
    </source>
</reference>
<proteinExistence type="predicted"/>
<dbReference type="Proteomes" id="UP001328107">
    <property type="component" value="Unassembled WGS sequence"/>
</dbReference>
<name>A0AAN5IAV0_9BILA</name>
<keyword evidence="1" id="KW-0732">Signal</keyword>